<keyword evidence="12" id="KW-0430">Lectin</keyword>
<reference evidence="20 21" key="1">
    <citation type="submission" date="2019-12" db="EMBL/GenBank/DDBJ databases">
        <authorList>
            <person name="Scholz U."/>
            <person name="Mascher M."/>
            <person name="Fiebig A."/>
        </authorList>
    </citation>
    <scope>NUCLEOTIDE SEQUENCE</scope>
</reference>
<evidence type="ECO:0000256" key="7">
    <source>
        <dbReference type="ARBA" id="ARBA00022729"/>
    </source>
</evidence>
<comment type="similarity">
    <text evidence="15">Belongs to the protein kinase superfamily. Ser/Thr protein kinase family.</text>
</comment>
<dbReference type="InterPro" id="IPR001480">
    <property type="entry name" value="Bulb-type_lectin_dom"/>
</dbReference>
<evidence type="ECO:0000259" key="18">
    <source>
        <dbReference type="PROSITE" id="PS50927"/>
    </source>
</evidence>
<evidence type="ECO:0000313" key="20">
    <source>
        <dbReference type="EMBL" id="CAA2632711.1"/>
    </source>
</evidence>
<keyword evidence="11 15" id="KW-0067">ATP-binding</keyword>
<comment type="subcellular location">
    <subcellularLocation>
        <location evidence="1">Cell membrane</location>
        <topology evidence="1">Single-pass type I membrane protein</topology>
    </subcellularLocation>
</comment>
<evidence type="ECO:0000256" key="4">
    <source>
        <dbReference type="ARBA" id="ARBA00022536"/>
    </source>
</evidence>
<keyword evidence="14" id="KW-0325">Glycoprotein</keyword>
<protein>
    <recommendedName>
        <fullName evidence="15">Receptor-like serine/threonine-protein kinase</fullName>
        <ecNumber evidence="15">2.7.11.1</ecNumber>
    </recommendedName>
</protein>
<dbReference type="SMART" id="SM00220">
    <property type="entry name" value="S_TKc"/>
    <property type="match status" value="1"/>
</dbReference>
<dbReference type="PROSITE" id="PS50011">
    <property type="entry name" value="PROTEIN_KINASE_DOM"/>
    <property type="match status" value="1"/>
</dbReference>
<dbReference type="InterPro" id="IPR024171">
    <property type="entry name" value="SRK-like_kinase"/>
</dbReference>
<keyword evidence="4" id="KW-0245">EGF-like domain</keyword>
<dbReference type="SUPFAM" id="SSF51110">
    <property type="entry name" value="alpha-D-mannose-specific plant lectins"/>
    <property type="match status" value="1"/>
</dbReference>
<feature type="domain" description="Bulb-type lectin" evidence="18">
    <location>
        <begin position="28"/>
        <end position="135"/>
    </location>
</feature>
<evidence type="ECO:0000313" key="21">
    <source>
        <dbReference type="Proteomes" id="UP001189122"/>
    </source>
</evidence>
<keyword evidence="2" id="KW-1003">Cell membrane</keyword>
<keyword evidence="6 15" id="KW-0808">Transferase</keyword>
<keyword evidence="10 15" id="KW-0418">Kinase</keyword>
<dbReference type="EC" id="2.7.11.1" evidence="15"/>
<evidence type="ECO:0000256" key="3">
    <source>
        <dbReference type="ARBA" id="ARBA00022527"/>
    </source>
</evidence>
<dbReference type="PANTHER" id="PTHR27002:SF616">
    <property type="entry name" value="RECEPTOR-LIKE SERINE_THREONINE-PROTEIN KINASE"/>
    <property type="match status" value="1"/>
</dbReference>
<feature type="domain" description="Apple" evidence="19">
    <location>
        <begin position="327"/>
        <end position="407"/>
    </location>
</feature>
<evidence type="ECO:0000256" key="10">
    <source>
        <dbReference type="ARBA" id="ARBA00022777"/>
    </source>
</evidence>
<accession>A0A7I8JQ15</accession>
<dbReference type="InterPro" id="IPR036426">
    <property type="entry name" value="Bulb-type_lectin_dom_sf"/>
</dbReference>
<dbReference type="InterPro" id="IPR008271">
    <property type="entry name" value="Ser/Thr_kinase_AS"/>
</dbReference>
<dbReference type="InterPro" id="IPR000719">
    <property type="entry name" value="Prot_kinase_dom"/>
</dbReference>
<dbReference type="PANTHER" id="PTHR27002">
    <property type="entry name" value="RECEPTOR-LIKE SERINE/THREONINE-PROTEIN KINASE SD1-8"/>
    <property type="match status" value="1"/>
</dbReference>
<evidence type="ECO:0000256" key="16">
    <source>
        <dbReference type="SAM" id="Phobius"/>
    </source>
</evidence>
<evidence type="ECO:0000256" key="12">
    <source>
        <dbReference type="ARBA" id="ARBA00023035"/>
    </source>
</evidence>
<dbReference type="GO" id="GO:0005524">
    <property type="term" value="F:ATP binding"/>
    <property type="evidence" value="ECO:0007669"/>
    <property type="project" value="UniProtKB-KW"/>
</dbReference>
<dbReference type="PROSITE" id="PS50927">
    <property type="entry name" value="BULB_LECTIN"/>
    <property type="match status" value="1"/>
</dbReference>
<evidence type="ECO:0000256" key="11">
    <source>
        <dbReference type="ARBA" id="ARBA00022840"/>
    </source>
</evidence>
<dbReference type="Pfam" id="PF08276">
    <property type="entry name" value="PAN_2"/>
    <property type="match status" value="1"/>
</dbReference>
<keyword evidence="12" id="KW-0465">Mannose-binding</keyword>
<feature type="domain" description="Protein kinase" evidence="17">
    <location>
        <begin position="476"/>
        <end position="751"/>
    </location>
</feature>
<dbReference type="PROSITE" id="PS50948">
    <property type="entry name" value="PAN"/>
    <property type="match status" value="1"/>
</dbReference>
<keyword evidence="16" id="KW-1133">Transmembrane helix</keyword>
<keyword evidence="16" id="KW-0812">Transmembrane</keyword>
<dbReference type="InterPro" id="IPR001245">
    <property type="entry name" value="Ser-Thr/Tyr_kinase_cat_dom"/>
</dbReference>
<evidence type="ECO:0000256" key="1">
    <source>
        <dbReference type="ARBA" id="ARBA00004251"/>
    </source>
</evidence>
<dbReference type="AlphaFoldDB" id="A0A7I8JQ15"/>
<comment type="catalytic activity">
    <reaction evidence="15">
        <text>L-seryl-[protein] + ATP = O-phospho-L-seryl-[protein] + ADP + H(+)</text>
        <dbReference type="Rhea" id="RHEA:17989"/>
        <dbReference type="Rhea" id="RHEA-COMP:9863"/>
        <dbReference type="Rhea" id="RHEA-COMP:11604"/>
        <dbReference type="ChEBI" id="CHEBI:15378"/>
        <dbReference type="ChEBI" id="CHEBI:29999"/>
        <dbReference type="ChEBI" id="CHEBI:30616"/>
        <dbReference type="ChEBI" id="CHEBI:83421"/>
        <dbReference type="ChEBI" id="CHEBI:456216"/>
        <dbReference type="EC" id="2.7.11.1"/>
    </reaction>
</comment>
<organism evidence="20">
    <name type="scientific">Spirodela intermedia</name>
    <name type="common">Intermediate duckweed</name>
    <dbReference type="NCBI Taxonomy" id="51605"/>
    <lineage>
        <taxon>Eukaryota</taxon>
        <taxon>Viridiplantae</taxon>
        <taxon>Streptophyta</taxon>
        <taxon>Embryophyta</taxon>
        <taxon>Tracheophyta</taxon>
        <taxon>Spermatophyta</taxon>
        <taxon>Magnoliopsida</taxon>
        <taxon>Liliopsida</taxon>
        <taxon>Araceae</taxon>
        <taxon>Lemnoideae</taxon>
        <taxon>Spirodela</taxon>
    </lineage>
</organism>
<dbReference type="CDD" id="cd14066">
    <property type="entry name" value="STKc_IRAK"/>
    <property type="match status" value="1"/>
</dbReference>
<dbReference type="GO" id="GO:0048544">
    <property type="term" value="P:recognition of pollen"/>
    <property type="evidence" value="ECO:0007669"/>
    <property type="project" value="InterPro"/>
</dbReference>
<dbReference type="GO" id="GO:0051707">
    <property type="term" value="P:response to other organism"/>
    <property type="evidence" value="ECO:0007669"/>
    <property type="project" value="UniProtKB-ARBA"/>
</dbReference>
<keyword evidence="9 15" id="KW-0547">Nucleotide-binding</keyword>
<gene>
    <name evidence="20" type="ORF">SI7747_15018303</name>
</gene>
<dbReference type="GO" id="GO:0005537">
    <property type="term" value="F:D-mannose binding"/>
    <property type="evidence" value="ECO:0007669"/>
    <property type="project" value="UniProtKB-KW"/>
</dbReference>
<evidence type="ECO:0000256" key="8">
    <source>
        <dbReference type="ARBA" id="ARBA00022737"/>
    </source>
</evidence>
<sequence>MCGRQSLLPPLVFFLPLLCNLFFSTAAVAVLKPGEQLRENETLLSAGGSFQLGFFPAGGGSRRTIVWVANRKSPIITFPGALSVSTEGKLSLSGGDGAVIWSSSSGSPGAVAELLETGNLVLKAEAEKDEEKFFWQSFDYPTDTLLPGMKLGWNLKTRLDRHLLSWKGPDDPSPGDFSFRMDIHGSPQMFLMNQTAKLYRSGPWNGVRLSGVPEMKSNDVFTFRFVANSEEVYYTYEPVKKELVSRLVVTTYGELHRFVLLEKRWNNYWHAPKDQCDRYSFCGPYGVCDSNRSPVCSCLAGFKPKSPTDWALRDGTDGCEREIPLECGTGEGFVPMSGMKLPDVWQAVMYKNMSIEDCAQACLRSCSCAAYTAADIRDGSGCIMWAGELTDLRHYLEDGQDVYMRTPASLLATGGGWSRKKRVAVSVSVGVVGGLLILLGCGVFILLRRRPNDHCDDDLELPLILFDQVAAATDEFSEDNKLGEGGSGQLPDGQEIAVKRLSKTSVQGLTEFQNEVQLIAKLQHRNLVRLLGCCVDGDERILIYEYMHNKSLDSIIFDNEKSALLNWPTRFNIIVGVSRGLLYLHQDSRFRIIHRDLKASNILLDREMNPKISDFGAARAFRSDRDGGAEKTCKVVGTYGYMSPEYAMHGAFSIKSDVFSFGVLVLEIISGKRNKGFYYDDSFMNITQLAWKLWTEGDCSPLVDEAMANSYSPPELTKCVQVALLCVQERAEDRPNMATVVTMLGSAGPALPPPKQPGVAATRGDL</sequence>
<feature type="transmembrane region" description="Helical" evidence="16">
    <location>
        <begin position="423"/>
        <end position="447"/>
    </location>
</feature>
<evidence type="ECO:0000259" key="19">
    <source>
        <dbReference type="PROSITE" id="PS50948"/>
    </source>
</evidence>
<dbReference type="SMART" id="SM00473">
    <property type="entry name" value="PAN_AP"/>
    <property type="match status" value="1"/>
</dbReference>
<dbReference type="Gene3D" id="2.90.10.10">
    <property type="entry name" value="Bulb-type lectin domain"/>
    <property type="match status" value="1"/>
</dbReference>
<keyword evidence="16" id="KW-0472">Membrane</keyword>
<dbReference type="Pfam" id="PF01453">
    <property type="entry name" value="B_lectin"/>
    <property type="match status" value="1"/>
</dbReference>
<evidence type="ECO:0000259" key="17">
    <source>
        <dbReference type="PROSITE" id="PS50011"/>
    </source>
</evidence>
<dbReference type="InterPro" id="IPR003609">
    <property type="entry name" value="Pan_app"/>
</dbReference>
<keyword evidence="7" id="KW-0732">Signal</keyword>
<dbReference type="PIRSF" id="PIRSF000641">
    <property type="entry name" value="SRK"/>
    <property type="match status" value="1"/>
</dbReference>
<dbReference type="GO" id="GO:0004674">
    <property type="term" value="F:protein serine/threonine kinase activity"/>
    <property type="evidence" value="ECO:0007669"/>
    <property type="project" value="UniProtKB-KW"/>
</dbReference>
<dbReference type="FunFam" id="3.30.200.20:FF:000924">
    <property type="entry name" value="Uncharacterized protein"/>
    <property type="match status" value="1"/>
</dbReference>
<dbReference type="FunFam" id="1.10.510.10:FF:000060">
    <property type="entry name" value="G-type lectin S-receptor-like serine/threonine-protein kinase"/>
    <property type="match status" value="1"/>
</dbReference>
<keyword evidence="13" id="KW-1015">Disulfide bond</keyword>
<evidence type="ECO:0000256" key="9">
    <source>
        <dbReference type="ARBA" id="ARBA00022741"/>
    </source>
</evidence>
<dbReference type="CDD" id="cd00028">
    <property type="entry name" value="B_lectin"/>
    <property type="match status" value="1"/>
</dbReference>
<dbReference type="InterPro" id="IPR000858">
    <property type="entry name" value="S_locus_glycoprot_dom"/>
</dbReference>
<dbReference type="PROSITE" id="PS00108">
    <property type="entry name" value="PROTEIN_KINASE_ST"/>
    <property type="match status" value="1"/>
</dbReference>
<dbReference type="Gene3D" id="3.30.200.20">
    <property type="entry name" value="Phosphorylase Kinase, domain 1"/>
    <property type="match status" value="1"/>
</dbReference>
<evidence type="ECO:0000256" key="5">
    <source>
        <dbReference type="ARBA" id="ARBA00022546"/>
    </source>
</evidence>
<dbReference type="Pfam" id="PF07714">
    <property type="entry name" value="PK_Tyr_Ser-Thr"/>
    <property type="match status" value="1"/>
</dbReference>
<evidence type="ECO:0000256" key="2">
    <source>
        <dbReference type="ARBA" id="ARBA00022475"/>
    </source>
</evidence>
<dbReference type="EMBL" id="CACRZD030000015">
    <property type="protein sequence ID" value="CAA6671895.1"/>
    <property type="molecule type" value="Genomic_DNA"/>
</dbReference>
<evidence type="ECO:0000256" key="14">
    <source>
        <dbReference type="ARBA" id="ARBA00023180"/>
    </source>
</evidence>
<keyword evidence="5" id="KW-0348">Hemagglutinin</keyword>
<feature type="transmembrane region" description="Helical" evidence="16">
    <location>
        <begin position="12"/>
        <end position="31"/>
    </location>
</feature>
<dbReference type="SMART" id="SM00108">
    <property type="entry name" value="B_lectin"/>
    <property type="match status" value="1"/>
</dbReference>
<dbReference type="Proteomes" id="UP001189122">
    <property type="component" value="Unassembled WGS sequence"/>
</dbReference>
<dbReference type="EMBL" id="LR743602">
    <property type="protein sequence ID" value="CAA2632711.1"/>
    <property type="molecule type" value="Genomic_DNA"/>
</dbReference>
<dbReference type="Gene3D" id="1.10.510.10">
    <property type="entry name" value="Transferase(Phosphotransferase) domain 1"/>
    <property type="match status" value="1"/>
</dbReference>
<dbReference type="SUPFAM" id="SSF56112">
    <property type="entry name" value="Protein kinase-like (PK-like)"/>
    <property type="match status" value="1"/>
</dbReference>
<proteinExistence type="inferred from homology"/>
<keyword evidence="21" id="KW-1185">Reference proteome</keyword>
<keyword evidence="3 15" id="KW-0723">Serine/threonine-protein kinase</keyword>
<comment type="catalytic activity">
    <reaction evidence="15">
        <text>L-threonyl-[protein] + ATP = O-phospho-L-threonyl-[protein] + ADP + H(+)</text>
        <dbReference type="Rhea" id="RHEA:46608"/>
        <dbReference type="Rhea" id="RHEA-COMP:11060"/>
        <dbReference type="Rhea" id="RHEA-COMP:11605"/>
        <dbReference type="ChEBI" id="CHEBI:15378"/>
        <dbReference type="ChEBI" id="CHEBI:30013"/>
        <dbReference type="ChEBI" id="CHEBI:30616"/>
        <dbReference type="ChEBI" id="CHEBI:61977"/>
        <dbReference type="ChEBI" id="CHEBI:456216"/>
        <dbReference type="EC" id="2.7.11.1"/>
    </reaction>
</comment>
<evidence type="ECO:0000256" key="13">
    <source>
        <dbReference type="ARBA" id="ARBA00023157"/>
    </source>
</evidence>
<dbReference type="Pfam" id="PF00954">
    <property type="entry name" value="S_locus_glycop"/>
    <property type="match status" value="1"/>
</dbReference>
<dbReference type="InterPro" id="IPR011009">
    <property type="entry name" value="Kinase-like_dom_sf"/>
</dbReference>
<evidence type="ECO:0000256" key="6">
    <source>
        <dbReference type="ARBA" id="ARBA00022679"/>
    </source>
</evidence>
<dbReference type="CDD" id="cd01098">
    <property type="entry name" value="PAN_AP_plant"/>
    <property type="match status" value="1"/>
</dbReference>
<name>A0A7I8JQ15_SPIIN</name>
<evidence type="ECO:0000256" key="15">
    <source>
        <dbReference type="PIRNR" id="PIRNR000641"/>
    </source>
</evidence>
<keyword evidence="8" id="KW-0677">Repeat</keyword>
<dbReference type="GO" id="GO:0005886">
    <property type="term" value="C:plasma membrane"/>
    <property type="evidence" value="ECO:0007669"/>
    <property type="project" value="UniProtKB-SubCell"/>
</dbReference>